<feature type="compositionally biased region" description="Basic and acidic residues" evidence="1">
    <location>
        <begin position="86"/>
        <end position="97"/>
    </location>
</feature>
<dbReference type="AlphaFoldDB" id="A0AA36MRY1"/>
<feature type="compositionally biased region" description="Basic and acidic residues" evidence="1">
    <location>
        <begin position="189"/>
        <end position="201"/>
    </location>
</feature>
<evidence type="ECO:0000313" key="3">
    <source>
        <dbReference type="EMBL" id="CAJ1381767.1"/>
    </source>
</evidence>
<organism evidence="3 4">
    <name type="scientific">Effrenium voratum</name>
    <dbReference type="NCBI Taxonomy" id="2562239"/>
    <lineage>
        <taxon>Eukaryota</taxon>
        <taxon>Sar</taxon>
        <taxon>Alveolata</taxon>
        <taxon>Dinophyceae</taxon>
        <taxon>Suessiales</taxon>
        <taxon>Symbiodiniaceae</taxon>
        <taxon>Effrenium</taxon>
    </lineage>
</organism>
<dbReference type="Gene3D" id="3.30.1370.50">
    <property type="entry name" value="R3H-like domain"/>
    <property type="match status" value="1"/>
</dbReference>
<name>A0AA36MRY1_9DINO</name>
<reference evidence="3" key="1">
    <citation type="submission" date="2023-08" db="EMBL/GenBank/DDBJ databases">
        <authorList>
            <person name="Chen Y."/>
            <person name="Shah S."/>
            <person name="Dougan E. K."/>
            <person name="Thang M."/>
            <person name="Chan C."/>
        </authorList>
    </citation>
    <scope>NUCLEOTIDE SEQUENCE</scope>
</reference>
<dbReference type="Proteomes" id="UP001178507">
    <property type="component" value="Unassembled WGS sequence"/>
</dbReference>
<evidence type="ECO:0000313" key="4">
    <source>
        <dbReference type="Proteomes" id="UP001178507"/>
    </source>
</evidence>
<dbReference type="InterPro" id="IPR001374">
    <property type="entry name" value="R3H_dom"/>
</dbReference>
<feature type="region of interest" description="Disordered" evidence="1">
    <location>
        <begin position="73"/>
        <end position="125"/>
    </location>
</feature>
<feature type="region of interest" description="Disordered" evidence="1">
    <location>
        <begin position="165"/>
        <end position="201"/>
    </location>
</feature>
<feature type="compositionally biased region" description="Low complexity" evidence="1">
    <location>
        <begin position="171"/>
        <end position="180"/>
    </location>
</feature>
<dbReference type="CDD" id="cd02325">
    <property type="entry name" value="R3H"/>
    <property type="match status" value="1"/>
</dbReference>
<protein>
    <recommendedName>
        <fullName evidence="2">R3H domain-containing protein</fullName>
    </recommendedName>
</protein>
<keyword evidence="4" id="KW-1185">Reference proteome</keyword>
<proteinExistence type="predicted"/>
<dbReference type="Pfam" id="PF01424">
    <property type="entry name" value="R3H"/>
    <property type="match status" value="1"/>
</dbReference>
<evidence type="ECO:0000256" key="1">
    <source>
        <dbReference type="SAM" id="MobiDB-lite"/>
    </source>
</evidence>
<evidence type="ECO:0000259" key="2">
    <source>
        <dbReference type="PROSITE" id="PS51061"/>
    </source>
</evidence>
<sequence>MPAEEAESHNAESFDVEAALTAFLADVNRTELQLPPLDTDQRKQAKKLAEQYAEIKCESYGFGPERRLHLFKQNAASTPKGVTTEGESKEFHADLGSEKSTVVSGAADKSDTPEETEDAAKSAASPAVYQVRNTFIHIEGTDVVDQRAVQSMPHGMFSQCLLDEAARSQGKASTKTTTPSMTPPPTAEAPKERCLHLELKS</sequence>
<gene>
    <name evidence="3" type="ORF">EVOR1521_LOCUS9345</name>
</gene>
<dbReference type="InterPro" id="IPR036867">
    <property type="entry name" value="R3H_dom_sf"/>
</dbReference>
<dbReference type="SUPFAM" id="SSF82708">
    <property type="entry name" value="R3H domain"/>
    <property type="match status" value="1"/>
</dbReference>
<accession>A0AA36MRY1</accession>
<dbReference type="PROSITE" id="PS51061">
    <property type="entry name" value="R3H"/>
    <property type="match status" value="1"/>
</dbReference>
<dbReference type="EMBL" id="CAUJNA010000835">
    <property type="protein sequence ID" value="CAJ1381767.1"/>
    <property type="molecule type" value="Genomic_DNA"/>
</dbReference>
<feature type="domain" description="R3H" evidence="2">
    <location>
        <begin position="10"/>
        <end position="74"/>
    </location>
</feature>
<comment type="caution">
    <text evidence="3">The sequence shown here is derived from an EMBL/GenBank/DDBJ whole genome shotgun (WGS) entry which is preliminary data.</text>
</comment>
<dbReference type="GO" id="GO:0003676">
    <property type="term" value="F:nucleic acid binding"/>
    <property type="evidence" value="ECO:0007669"/>
    <property type="project" value="UniProtKB-UniRule"/>
</dbReference>